<dbReference type="InterPro" id="IPR004158">
    <property type="entry name" value="DUF247_pln"/>
</dbReference>
<accession>A0ABU6WQF2</accession>
<reference evidence="1 2" key="1">
    <citation type="journal article" date="2023" name="Plants (Basel)">
        <title>Bridging the Gap: Combining Genomics and Transcriptomics Approaches to Understand Stylosanthes scabra, an Orphan Legume from the Brazilian Caatinga.</title>
        <authorList>
            <person name="Ferreira-Neto J.R.C."/>
            <person name="da Silva M.D."/>
            <person name="Binneck E."/>
            <person name="de Melo N.F."/>
            <person name="da Silva R.H."/>
            <person name="de Melo A.L.T.M."/>
            <person name="Pandolfi V."/>
            <person name="Bustamante F.O."/>
            <person name="Brasileiro-Vidal A.C."/>
            <person name="Benko-Iseppon A.M."/>
        </authorList>
    </citation>
    <scope>NUCLEOTIDE SEQUENCE [LARGE SCALE GENOMIC DNA]</scope>
    <source>
        <tissue evidence="1">Leaves</tissue>
    </source>
</reference>
<dbReference type="Pfam" id="PF03140">
    <property type="entry name" value="DUF247"/>
    <property type="match status" value="1"/>
</dbReference>
<dbReference type="PANTHER" id="PTHR31170:SF23">
    <property type="match status" value="1"/>
</dbReference>
<keyword evidence="2" id="KW-1185">Reference proteome</keyword>
<dbReference type="EMBL" id="JASCZI010182305">
    <property type="protein sequence ID" value="MED6187596.1"/>
    <property type="molecule type" value="Genomic_DNA"/>
</dbReference>
<evidence type="ECO:0000313" key="1">
    <source>
        <dbReference type="EMBL" id="MED6187596.1"/>
    </source>
</evidence>
<dbReference type="Proteomes" id="UP001341840">
    <property type="component" value="Unassembled WGS sequence"/>
</dbReference>
<organism evidence="1 2">
    <name type="scientific">Stylosanthes scabra</name>
    <dbReference type="NCBI Taxonomy" id="79078"/>
    <lineage>
        <taxon>Eukaryota</taxon>
        <taxon>Viridiplantae</taxon>
        <taxon>Streptophyta</taxon>
        <taxon>Embryophyta</taxon>
        <taxon>Tracheophyta</taxon>
        <taxon>Spermatophyta</taxon>
        <taxon>Magnoliopsida</taxon>
        <taxon>eudicotyledons</taxon>
        <taxon>Gunneridae</taxon>
        <taxon>Pentapetalae</taxon>
        <taxon>rosids</taxon>
        <taxon>fabids</taxon>
        <taxon>Fabales</taxon>
        <taxon>Fabaceae</taxon>
        <taxon>Papilionoideae</taxon>
        <taxon>50 kb inversion clade</taxon>
        <taxon>dalbergioids sensu lato</taxon>
        <taxon>Dalbergieae</taxon>
        <taxon>Pterocarpus clade</taxon>
        <taxon>Stylosanthes</taxon>
    </lineage>
</organism>
<name>A0ABU6WQF2_9FABA</name>
<sequence length="432" mass="50130">MNSMDHNLVMDDIRGMLQSVDLPLTTECCIYKVPFDIRRLNDDAYTPKVVSIGPFHHGSTNLQNMERHKLMYCNKFLQRAGRAFDLDSFVRHIELAEPGVRRCYSDMINLTPEELVKLVLVDCTFIFELFWRHFYGEWSKDDTLLWKPWLTTNIRLDLLLLENQIPFSILEDLFNHSGVGKTHKFLDLTFDYFGYYNSSNLTPVNVKIEHFTDLLRVFYLKPLESLSFIKGRTNESMIQLKSATELVEAGVKFDVNTKSNCAMDLRFSRKKVLEIPLLRVEDWTETLFRNMMALEQCHYPDESYFTDYVAVLDFLINTSRDVDVLVEKGILVNWLGDADSVANLFNGLWKNITHVNFGEHYYRLCEDLDSFCKDPLHKMKATLWRDYGSTPWQAAASVAGVLLLILSLIQTVCSVLQVVQQFNQSNSSNQNN</sequence>
<proteinExistence type="predicted"/>
<protein>
    <submittedName>
        <fullName evidence="1">Uncharacterized protein</fullName>
    </submittedName>
</protein>
<gene>
    <name evidence="1" type="ORF">PIB30_077942</name>
</gene>
<evidence type="ECO:0000313" key="2">
    <source>
        <dbReference type="Proteomes" id="UP001341840"/>
    </source>
</evidence>
<comment type="caution">
    <text evidence="1">The sequence shown here is derived from an EMBL/GenBank/DDBJ whole genome shotgun (WGS) entry which is preliminary data.</text>
</comment>
<dbReference type="PANTHER" id="PTHR31170">
    <property type="entry name" value="BNAC04G53230D PROTEIN"/>
    <property type="match status" value="1"/>
</dbReference>